<keyword evidence="3" id="KW-1185">Reference proteome</keyword>
<gene>
    <name evidence="2" type="ORF">PSYICH_LOCUS14699</name>
</gene>
<dbReference type="PANTHER" id="PTHR33480:SF1">
    <property type="entry name" value="TYR RECOMBINASE DOMAIN-CONTAINING PROTEIN"/>
    <property type="match status" value="1"/>
</dbReference>
<dbReference type="PANTHER" id="PTHR33480">
    <property type="entry name" value="SET DOMAIN-CONTAINING PROTEIN-RELATED"/>
    <property type="match status" value="1"/>
</dbReference>
<evidence type="ECO:0000313" key="2">
    <source>
        <dbReference type="EMBL" id="CAH1114940.1"/>
    </source>
</evidence>
<name>A0A9P0DDK9_9CUCU</name>
<evidence type="ECO:0000313" key="3">
    <source>
        <dbReference type="Proteomes" id="UP001153636"/>
    </source>
</evidence>
<dbReference type="AlphaFoldDB" id="A0A9P0DDK9"/>
<proteinExistence type="predicted"/>
<sequence length="726" mass="83777">MKDKENPNQDQNKIINKNVSTIRKYVPIDVMNSGHKIEVSHREARIWDKRDRCPYCNLDVTNFSRHLFRKHPQEESVAKIEEISKGNPRRKQMIELLRKQGNFSLYSENIIRPVQRLSSTNFKDDLTFLPCTYCKGLYRKTSLSRHAKICVFNNKNKSTVRRYPSEAQTLLAFTESRKPFLDQLRLKNEVFQTMHADRISLISKGDPIICQYGDDYLKKHKRPHIKNLVSNKMREMGRLLIHLKDVYNIQSILETLKPQHFDKVVSAARITAGYCELTKQFRAPSLASHYHTNLLAICSTATTLLLKQNPILPVKNYSETLKDVDNFRTLVKSNWKFEMGSLAIKDLTEKHALTPQILPVTEDVVLFNNHCYKIADESANHLQNNLENIDAFKTLSETILALTISLNRKRVGDVQYIKLESYQSTTQKTVDCLGVLTECEKALTSHFKRIITIGKGSKPVPILFPKKIQGYIEVMLKCRNSTTFIPKENPFLFALVGSISRWIDASRVLKKYAISSGAKNPETITSSRLRKQIATFLQILSLSEAEMEQMATFMGHTKKTHEEFYRLPQELYQTSKIAKLLLTMMNKGISKQDQGKTINELDIALNTWETNEAEVTQSGAVMSPETEGNDPVSSNTKNDETEVSLNMDLHLPEKTKYVGKEKRTRGTWTSKQKQILLKYFKNQINNKVTPRKSDCLKFKEKNLEVFEEKTWLQIKVFVYNSFKNTK</sequence>
<organism evidence="2 3">
    <name type="scientific">Psylliodes chrysocephalus</name>
    <dbReference type="NCBI Taxonomy" id="3402493"/>
    <lineage>
        <taxon>Eukaryota</taxon>
        <taxon>Metazoa</taxon>
        <taxon>Ecdysozoa</taxon>
        <taxon>Arthropoda</taxon>
        <taxon>Hexapoda</taxon>
        <taxon>Insecta</taxon>
        <taxon>Pterygota</taxon>
        <taxon>Neoptera</taxon>
        <taxon>Endopterygota</taxon>
        <taxon>Coleoptera</taxon>
        <taxon>Polyphaga</taxon>
        <taxon>Cucujiformia</taxon>
        <taxon>Chrysomeloidea</taxon>
        <taxon>Chrysomelidae</taxon>
        <taxon>Galerucinae</taxon>
        <taxon>Alticini</taxon>
        <taxon>Psylliodes</taxon>
    </lineage>
</organism>
<reference evidence="2" key="1">
    <citation type="submission" date="2022-01" db="EMBL/GenBank/DDBJ databases">
        <authorList>
            <person name="King R."/>
        </authorList>
    </citation>
    <scope>NUCLEOTIDE SEQUENCE</scope>
</reference>
<evidence type="ECO:0000256" key="1">
    <source>
        <dbReference type="SAM" id="MobiDB-lite"/>
    </source>
</evidence>
<feature type="region of interest" description="Disordered" evidence="1">
    <location>
        <begin position="620"/>
        <end position="640"/>
    </location>
</feature>
<protein>
    <submittedName>
        <fullName evidence="2">Uncharacterized protein</fullName>
    </submittedName>
</protein>
<dbReference type="Proteomes" id="UP001153636">
    <property type="component" value="Chromosome 8"/>
</dbReference>
<accession>A0A9P0DDK9</accession>
<dbReference type="OrthoDB" id="6764596at2759"/>
<dbReference type="EMBL" id="OV651820">
    <property type="protein sequence ID" value="CAH1114940.1"/>
    <property type="molecule type" value="Genomic_DNA"/>
</dbReference>